<dbReference type="EMBL" id="BAABRU010000013">
    <property type="protein sequence ID" value="GAA5529745.1"/>
    <property type="molecule type" value="Genomic_DNA"/>
</dbReference>
<gene>
    <name evidence="2" type="ORF">Hgul01_03559</name>
</gene>
<evidence type="ECO:0000313" key="2">
    <source>
        <dbReference type="EMBL" id="GAA5529745.1"/>
    </source>
</evidence>
<feature type="transmembrane region" description="Helical" evidence="1">
    <location>
        <begin position="262"/>
        <end position="284"/>
    </location>
</feature>
<keyword evidence="1" id="KW-0812">Transmembrane</keyword>
<feature type="transmembrane region" description="Helical" evidence="1">
    <location>
        <begin position="222"/>
        <end position="250"/>
    </location>
</feature>
<keyword evidence="1" id="KW-0472">Membrane</keyword>
<keyword evidence="1" id="KW-1133">Transmembrane helix</keyword>
<feature type="transmembrane region" description="Helical" evidence="1">
    <location>
        <begin position="145"/>
        <end position="168"/>
    </location>
</feature>
<feature type="transmembrane region" description="Helical" evidence="1">
    <location>
        <begin position="174"/>
        <end position="195"/>
    </location>
</feature>
<proteinExistence type="predicted"/>
<dbReference type="Proteomes" id="UP001428290">
    <property type="component" value="Unassembled WGS sequence"/>
</dbReference>
<feature type="transmembrane region" description="Helical" evidence="1">
    <location>
        <begin position="93"/>
        <end position="124"/>
    </location>
</feature>
<organism evidence="2 3">
    <name type="scientific">Herpetosiphon gulosus</name>
    <dbReference type="NCBI Taxonomy" id="1973496"/>
    <lineage>
        <taxon>Bacteria</taxon>
        <taxon>Bacillati</taxon>
        <taxon>Chloroflexota</taxon>
        <taxon>Chloroflexia</taxon>
        <taxon>Herpetosiphonales</taxon>
        <taxon>Herpetosiphonaceae</taxon>
        <taxon>Herpetosiphon</taxon>
    </lineage>
</organism>
<keyword evidence="3" id="KW-1185">Reference proteome</keyword>
<name>A0ABP9X2V3_9CHLR</name>
<evidence type="ECO:0000313" key="3">
    <source>
        <dbReference type="Proteomes" id="UP001428290"/>
    </source>
</evidence>
<sequence>MQQSPSSTPTPMTFFNLIREAINLLRRYSGLFMGLAALQVGPFLIGSLWLQANGVQARATAQLNVIMAEMQRRIDNGQTGNGMWVLEYPRADIAPYLLALFGFGFISIFIMRNLAMAASVIAVGDHYRQATPRWASVVLSSLRHLPALIAWGCICVLGLVIALFFAIVPILGTILALGLLWFFGVRLSLVPQIIVAEQVNVFRAIHHSWVLTRGAFGRITNIWITLVVLLGILASYITTIISAIAMALFGETSALTIAMTEGFSTVTSIMILPMAYIGFTLLYYDQLRLAYSGTSTNPSITAQQ</sequence>
<evidence type="ECO:0000256" key="1">
    <source>
        <dbReference type="SAM" id="Phobius"/>
    </source>
</evidence>
<dbReference type="RefSeq" id="WP_345723342.1">
    <property type="nucleotide sequence ID" value="NZ_BAABRU010000013.1"/>
</dbReference>
<protein>
    <recommendedName>
        <fullName evidence="4">Glycerophosphoryl diester phosphodiesterase membrane domain-containing protein</fullName>
    </recommendedName>
</protein>
<reference evidence="2 3" key="1">
    <citation type="submission" date="2024-02" db="EMBL/GenBank/DDBJ databases">
        <title>Herpetosiphon gulosus NBRC 112829.</title>
        <authorList>
            <person name="Ichikawa N."/>
            <person name="Katano-Makiyama Y."/>
            <person name="Hidaka K."/>
        </authorList>
    </citation>
    <scope>NUCLEOTIDE SEQUENCE [LARGE SCALE GENOMIC DNA]</scope>
    <source>
        <strain evidence="2 3">NBRC 112829</strain>
    </source>
</reference>
<evidence type="ECO:0008006" key="4">
    <source>
        <dbReference type="Google" id="ProtNLM"/>
    </source>
</evidence>
<feature type="transmembrane region" description="Helical" evidence="1">
    <location>
        <begin position="28"/>
        <end position="50"/>
    </location>
</feature>
<comment type="caution">
    <text evidence="2">The sequence shown here is derived from an EMBL/GenBank/DDBJ whole genome shotgun (WGS) entry which is preliminary data.</text>
</comment>
<accession>A0ABP9X2V3</accession>